<keyword evidence="3 7" id="KW-0032">Aminotransferase</keyword>
<keyword evidence="5" id="KW-0663">Pyridoxal phosphate</keyword>
<dbReference type="NCBIfam" id="NF006488">
    <property type="entry name" value="PRK08912.1"/>
    <property type="match status" value="1"/>
</dbReference>
<dbReference type="FunFam" id="3.40.640.10:FF:000024">
    <property type="entry name" value="Kynurenine--oxoglutarate transaminase 3"/>
    <property type="match status" value="1"/>
</dbReference>
<dbReference type="RefSeq" id="WP_160587534.1">
    <property type="nucleotide sequence ID" value="NZ_BMHN01000001.1"/>
</dbReference>
<accession>A0A845QC29</accession>
<dbReference type="GeneID" id="300654934"/>
<dbReference type="Gene3D" id="3.40.640.10">
    <property type="entry name" value="Type I PLP-dependent aspartate aminotransferase-like (Major domain)"/>
    <property type="match status" value="1"/>
</dbReference>
<sequence>MKAPNPVYGAQGTTIFTIMSALAAEAGAINLGQGFPDDEGPDDVRAAAADAIINGPNQYPPMMGLPDLRRAVAAHAQRFYGMMLDWQSQVLITSGATEALAASLSALLKPGDEAILIEPFFDTYLPVIEAAGAKAVCVPLHPPAWSLDHDELAAAFSDRTKLILLNTPHNPLGRVFGDEDLDAIARLCRMHDVVAVCDEVYEHMVFDGAAHRPLMTLPDMAARTVRIQSAGKIFSLTGWKVGFVSGAADLVSLISKAHQNLVFTTPPGLQLGVAYGLGKEESFFRDQAADLAGRRDLLRAGLEAAGFAISPCEGTYFLTADIRPVAGDEPDTEFCRRITTDAKVAAVPISAFYAPGSPSRATNFIRFCFCKQPTLLEEAVACLSRYLQR</sequence>
<protein>
    <submittedName>
        <fullName evidence="7">Aminotransferase</fullName>
    </submittedName>
</protein>
<evidence type="ECO:0000313" key="7">
    <source>
        <dbReference type="EMBL" id="NBG95601.1"/>
    </source>
</evidence>
<dbReference type="InterPro" id="IPR015421">
    <property type="entry name" value="PyrdxlP-dep_Trfase_major"/>
</dbReference>
<dbReference type="InterPro" id="IPR015422">
    <property type="entry name" value="PyrdxlP-dep_Trfase_small"/>
</dbReference>
<gene>
    <name evidence="7" type="ORF">GTQ45_07620</name>
</gene>
<dbReference type="Gene3D" id="3.90.1150.10">
    <property type="entry name" value="Aspartate Aminotransferase, domain 1"/>
    <property type="match status" value="1"/>
</dbReference>
<comment type="cofactor">
    <cofactor evidence="1">
        <name>pyridoxal 5'-phosphate</name>
        <dbReference type="ChEBI" id="CHEBI:597326"/>
    </cofactor>
</comment>
<dbReference type="EMBL" id="WXYQ01000005">
    <property type="protein sequence ID" value="NBG95601.1"/>
    <property type="molecule type" value="Genomic_DNA"/>
</dbReference>
<dbReference type="Proteomes" id="UP000470384">
    <property type="component" value="Unassembled WGS sequence"/>
</dbReference>
<dbReference type="GO" id="GO:0005737">
    <property type="term" value="C:cytoplasm"/>
    <property type="evidence" value="ECO:0007669"/>
    <property type="project" value="TreeGrafter"/>
</dbReference>
<dbReference type="SUPFAM" id="SSF53383">
    <property type="entry name" value="PLP-dependent transferases"/>
    <property type="match status" value="1"/>
</dbReference>
<organism evidence="7 8">
    <name type="scientific">Pyruvatibacter mobilis</name>
    <dbReference type="NCBI Taxonomy" id="1712261"/>
    <lineage>
        <taxon>Bacteria</taxon>
        <taxon>Pseudomonadati</taxon>
        <taxon>Pseudomonadota</taxon>
        <taxon>Alphaproteobacteria</taxon>
        <taxon>Hyphomicrobiales</taxon>
        <taxon>Parvibaculaceae</taxon>
        <taxon>Pyruvatibacter</taxon>
    </lineage>
</organism>
<comment type="similarity">
    <text evidence="2">Belongs to the class-I pyridoxal-phosphate-dependent aminotransferase family.</text>
</comment>
<dbReference type="InterPro" id="IPR051326">
    <property type="entry name" value="Kynurenine-oxoglutarate_AT"/>
</dbReference>
<comment type="caution">
    <text evidence="7">The sequence shown here is derived from an EMBL/GenBank/DDBJ whole genome shotgun (WGS) entry which is preliminary data.</text>
</comment>
<evidence type="ECO:0000313" key="8">
    <source>
        <dbReference type="Proteomes" id="UP000470384"/>
    </source>
</evidence>
<feature type="domain" description="Aminotransferase class I/classII large" evidence="6">
    <location>
        <begin position="29"/>
        <end position="381"/>
    </location>
</feature>
<dbReference type="AlphaFoldDB" id="A0A845QC29"/>
<dbReference type="Pfam" id="PF00155">
    <property type="entry name" value="Aminotran_1_2"/>
    <property type="match status" value="1"/>
</dbReference>
<dbReference type="CDD" id="cd00609">
    <property type="entry name" value="AAT_like"/>
    <property type="match status" value="1"/>
</dbReference>
<dbReference type="OrthoDB" id="9763453at2"/>
<keyword evidence="4 7" id="KW-0808">Transferase</keyword>
<reference evidence="7 8" key="1">
    <citation type="journal article" date="2016" name="Int. J. Syst. Evol. Microbiol.">
        <title>Pyruvatibacter mobilis gen. nov., sp. nov., a marine bacterium from the culture broth of Picochlorum sp. 122.</title>
        <authorList>
            <person name="Wang G."/>
            <person name="Tang M."/>
            <person name="Wu H."/>
            <person name="Dai S."/>
            <person name="Li T."/>
            <person name="Chen C."/>
            <person name="He H."/>
            <person name="Fan J."/>
            <person name="Xiang W."/>
            <person name="Li X."/>
        </authorList>
    </citation>
    <scope>NUCLEOTIDE SEQUENCE [LARGE SCALE GENOMIC DNA]</scope>
    <source>
        <strain evidence="7 8">GYP-11</strain>
    </source>
</reference>
<evidence type="ECO:0000259" key="6">
    <source>
        <dbReference type="Pfam" id="PF00155"/>
    </source>
</evidence>
<evidence type="ECO:0000256" key="3">
    <source>
        <dbReference type="ARBA" id="ARBA00022576"/>
    </source>
</evidence>
<evidence type="ECO:0000256" key="5">
    <source>
        <dbReference type="ARBA" id="ARBA00022898"/>
    </source>
</evidence>
<proteinExistence type="inferred from homology"/>
<dbReference type="InterPro" id="IPR004839">
    <property type="entry name" value="Aminotransferase_I/II_large"/>
</dbReference>
<keyword evidence="8" id="KW-1185">Reference proteome</keyword>
<evidence type="ECO:0000256" key="1">
    <source>
        <dbReference type="ARBA" id="ARBA00001933"/>
    </source>
</evidence>
<dbReference type="GO" id="GO:0030170">
    <property type="term" value="F:pyridoxal phosphate binding"/>
    <property type="evidence" value="ECO:0007669"/>
    <property type="project" value="InterPro"/>
</dbReference>
<dbReference type="PANTHER" id="PTHR43807">
    <property type="entry name" value="FI04487P"/>
    <property type="match status" value="1"/>
</dbReference>
<dbReference type="GO" id="GO:0016212">
    <property type="term" value="F:kynurenine-oxoglutarate transaminase activity"/>
    <property type="evidence" value="ECO:0007669"/>
    <property type="project" value="TreeGrafter"/>
</dbReference>
<dbReference type="PANTHER" id="PTHR43807:SF20">
    <property type="entry name" value="FI04487P"/>
    <property type="match status" value="1"/>
</dbReference>
<evidence type="ECO:0000256" key="4">
    <source>
        <dbReference type="ARBA" id="ARBA00022679"/>
    </source>
</evidence>
<name>A0A845QC29_9HYPH</name>
<evidence type="ECO:0000256" key="2">
    <source>
        <dbReference type="ARBA" id="ARBA00007441"/>
    </source>
</evidence>
<dbReference type="InterPro" id="IPR015424">
    <property type="entry name" value="PyrdxlP-dep_Trfase"/>
</dbReference>